<evidence type="ECO:0000259" key="2">
    <source>
        <dbReference type="Pfam" id="PF13338"/>
    </source>
</evidence>
<feature type="domain" description="AbiEi antitoxin N-terminal" evidence="2">
    <location>
        <begin position="12"/>
        <end position="54"/>
    </location>
</feature>
<dbReference type="RefSeq" id="WP_200436328.1">
    <property type="nucleotide sequence ID" value="NZ_JAEHFL010000025.1"/>
</dbReference>
<dbReference type="AlphaFoldDB" id="A0A8I1LDT3"/>
<dbReference type="Pfam" id="PF13338">
    <property type="entry name" value="AbiEi_4"/>
    <property type="match status" value="1"/>
</dbReference>
<proteinExistence type="predicted"/>
<accession>A0A8I1LDT3</accession>
<evidence type="ECO:0000313" key="4">
    <source>
        <dbReference type="Proteomes" id="UP000603369"/>
    </source>
</evidence>
<evidence type="ECO:0000256" key="1">
    <source>
        <dbReference type="SAM" id="MobiDB-lite"/>
    </source>
</evidence>
<evidence type="ECO:0000313" key="3">
    <source>
        <dbReference type="EMBL" id="MBK3429114.1"/>
    </source>
</evidence>
<dbReference type="EMBL" id="JAEHFL010000025">
    <property type="protein sequence ID" value="MBK3429114.1"/>
    <property type="molecule type" value="Genomic_DNA"/>
</dbReference>
<sequence>MKNAEATEVVGELASQQWGLVTTAQATACGVDLQSLRRLVTRGVLTRVRHGVYATTGTSPSAVLEVKAHWLALRPELMAAERTGDPYLAAEAVVSHTTAAEMWGIGDLWPDGAHFTVRSRRRSRQSDVRFHRADLGDDDWVLHPVSGLPVTTAARTIADLADAGHEPGYLLDLVADAAGTSLAEKRELLEALTGKEEAFDLPAGDAAGLEDVLGEHFPAPELDGRMRAAIDEAVRPLREQIDTLMRSLAPRVTVGEDVAKMVAGTALPPGFTAALQEKIAAGMWGNVPVLPVTDTTVPPGRVTSTDTTGKPRPQIPAGEAARRRQHRK</sequence>
<dbReference type="Proteomes" id="UP000603369">
    <property type="component" value="Unassembled WGS sequence"/>
</dbReference>
<feature type="region of interest" description="Disordered" evidence="1">
    <location>
        <begin position="292"/>
        <end position="328"/>
    </location>
</feature>
<gene>
    <name evidence="3" type="ORF">JDP02_11455</name>
</gene>
<name>A0A8I1LDT3_9CORY</name>
<organism evidence="3 4">
    <name type="scientific">Corynebacterium tuberculostearicum</name>
    <dbReference type="NCBI Taxonomy" id="38304"/>
    <lineage>
        <taxon>Bacteria</taxon>
        <taxon>Bacillati</taxon>
        <taxon>Actinomycetota</taxon>
        <taxon>Actinomycetes</taxon>
        <taxon>Mycobacteriales</taxon>
        <taxon>Corynebacteriaceae</taxon>
        <taxon>Corynebacterium</taxon>
    </lineage>
</organism>
<comment type="caution">
    <text evidence="3">The sequence shown here is derived from an EMBL/GenBank/DDBJ whole genome shotgun (WGS) entry which is preliminary data.</text>
</comment>
<protein>
    <submittedName>
        <fullName evidence="3">Type IV toxin-antitoxin system AbiEi family antitoxin domain-containing protein</fullName>
    </submittedName>
</protein>
<dbReference type="InterPro" id="IPR025159">
    <property type="entry name" value="AbiEi_N"/>
</dbReference>
<keyword evidence="4" id="KW-1185">Reference proteome</keyword>
<reference evidence="3 4" key="1">
    <citation type="submission" date="2020-12" db="EMBL/GenBank/DDBJ databases">
        <title>Draft genome sequence of the commensal strain Corynebacterium tuberculostearicum MFP09/CIP 102622 isolated from human skin.</title>
        <authorList>
            <person name="Boukerb A.M."/>
            <person name="Janvier X."/>
            <person name="Feuilloley M.G.J."/>
            <person name="Groboillot A."/>
        </authorList>
    </citation>
    <scope>NUCLEOTIDE SEQUENCE [LARGE SCALE GENOMIC DNA]</scope>
    <source>
        <strain evidence="3 4">CIP 102622</strain>
    </source>
</reference>